<dbReference type="SUPFAM" id="SSF54506">
    <property type="entry name" value="Diaminopimelate epimerase-like"/>
    <property type="match status" value="1"/>
</dbReference>
<evidence type="ECO:0008006" key="5">
    <source>
        <dbReference type="Google" id="ProtNLM"/>
    </source>
</evidence>
<evidence type="ECO:0000256" key="2">
    <source>
        <dbReference type="ARBA" id="ARBA00023235"/>
    </source>
</evidence>
<dbReference type="PANTHER" id="PTHR13774">
    <property type="entry name" value="PHENAZINE BIOSYNTHESIS PROTEIN"/>
    <property type="match status" value="1"/>
</dbReference>
<accession>A0A7R9AKF9</accession>
<evidence type="ECO:0000256" key="1">
    <source>
        <dbReference type="ARBA" id="ARBA00008270"/>
    </source>
</evidence>
<organism evidence="3">
    <name type="scientific">Darwinula stevensoni</name>
    <dbReference type="NCBI Taxonomy" id="69355"/>
    <lineage>
        <taxon>Eukaryota</taxon>
        <taxon>Metazoa</taxon>
        <taxon>Ecdysozoa</taxon>
        <taxon>Arthropoda</taxon>
        <taxon>Crustacea</taxon>
        <taxon>Oligostraca</taxon>
        <taxon>Ostracoda</taxon>
        <taxon>Podocopa</taxon>
        <taxon>Podocopida</taxon>
        <taxon>Darwinulocopina</taxon>
        <taxon>Darwinuloidea</taxon>
        <taxon>Darwinulidae</taxon>
        <taxon>Darwinula</taxon>
    </lineage>
</organism>
<protein>
    <recommendedName>
        <fullName evidence="5">Phenazine biosynthesis PhzC/PhzF protein</fullName>
    </recommendedName>
</protein>
<sequence>MPLDNAAGVLGISLPVFIVDAFTGKPFSGNPAAVCLVEGKQDISDQTKQSMAVELNQSVTAIATKIRIEDKFDSASKFGLRWFTPTNEIPLCGNGTLAAGAVLFFHYNNPNERLEFETKSGVLGARKEGRSIVLDFPGRKPERLDAAMEEEAEPLVREILKELEPADLAYCPVTKNL</sequence>
<keyword evidence="4" id="KW-1185">Reference proteome</keyword>
<dbReference type="PANTHER" id="PTHR13774:SF17">
    <property type="entry name" value="PHENAZINE BIOSYNTHESIS-LIKE DOMAIN-CONTAINING PROTEIN"/>
    <property type="match status" value="1"/>
</dbReference>
<proteinExistence type="inferred from homology"/>
<dbReference type="GO" id="GO:0016853">
    <property type="term" value="F:isomerase activity"/>
    <property type="evidence" value="ECO:0007669"/>
    <property type="project" value="UniProtKB-KW"/>
</dbReference>
<gene>
    <name evidence="3" type="ORF">DSTB1V02_LOCUS15148</name>
</gene>
<comment type="similarity">
    <text evidence="1">Belongs to the PhzF family.</text>
</comment>
<dbReference type="Pfam" id="PF02567">
    <property type="entry name" value="PhzC-PhzF"/>
    <property type="match status" value="1"/>
</dbReference>
<dbReference type="GO" id="GO:0005737">
    <property type="term" value="C:cytoplasm"/>
    <property type="evidence" value="ECO:0007669"/>
    <property type="project" value="TreeGrafter"/>
</dbReference>
<dbReference type="InterPro" id="IPR003719">
    <property type="entry name" value="Phenazine_PhzF-like"/>
</dbReference>
<evidence type="ECO:0000313" key="4">
    <source>
        <dbReference type="Proteomes" id="UP000677054"/>
    </source>
</evidence>
<dbReference type="Proteomes" id="UP000677054">
    <property type="component" value="Unassembled WGS sequence"/>
</dbReference>
<name>A0A7R9AKF9_9CRUS</name>
<dbReference type="AlphaFoldDB" id="A0A7R9AKF9"/>
<dbReference type="EMBL" id="CAJPEV010025502">
    <property type="protein sequence ID" value="CAG0908625.1"/>
    <property type="molecule type" value="Genomic_DNA"/>
</dbReference>
<evidence type="ECO:0000313" key="3">
    <source>
        <dbReference type="EMBL" id="CAD7255403.1"/>
    </source>
</evidence>
<keyword evidence="2" id="KW-0413">Isomerase</keyword>
<dbReference type="Gene3D" id="3.10.310.10">
    <property type="entry name" value="Diaminopimelate Epimerase, Chain A, domain 1"/>
    <property type="match status" value="2"/>
</dbReference>
<dbReference type="OrthoDB" id="75169at2759"/>
<dbReference type="EMBL" id="LR925020">
    <property type="protein sequence ID" value="CAD7255403.1"/>
    <property type="molecule type" value="Genomic_DNA"/>
</dbReference>
<feature type="non-terminal residue" evidence="3">
    <location>
        <position position="1"/>
    </location>
</feature>
<reference evidence="3" key="1">
    <citation type="submission" date="2020-11" db="EMBL/GenBank/DDBJ databases">
        <authorList>
            <person name="Tran Van P."/>
        </authorList>
    </citation>
    <scope>NUCLEOTIDE SEQUENCE</scope>
</reference>